<evidence type="ECO:0000313" key="10">
    <source>
        <dbReference type="EMBL" id="OYN87465.1"/>
    </source>
</evidence>
<name>A0A255ED63_9ACTN</name>
<evidence type="ECO:0000256" key="4">
    <source>
        <dbReference type="ARBA" id="ARBA00022679"/>
    </source>
</evidence>
<feature type="transmembrane region" description="Helical" evidence="8">
    <location>
        <begin position="47"/>
        <end position="67"/>
    </location>
</feature>
<dbReference type="Gene3D" id="1.10.357.140">
    <property type="entry name" value="UbiA prenyltransferase"/>
    <property type="match status" value="1"/>
</dbReference>
<evidence type="ECO:0000256" key="3">
    <source>
        <dbReference type="ARBA" id="ARBA00022475"/>
    </source>
</evidence>
<comment type="pathway">
    <text evidence="8">Quinol/quinone metabolism; menaquinone biosynthesis; menaquinol from 1,4-dihydroxy-2-naphthoate: step 1/2.</text>
</comment>
<dbReference type="NCBIfam" id="NF004751">
    <property type="entry name" value="PRK06080.1-3"/>
    <property type="match status" value="1"/>
</dbReference>
<evidence type="ECO:0000256" key="7">
    <source>
        <dbReference type="ARBA" id="ARBA00023136"/>
    </source>
</evidence>
<dbReference type="GO" id="GO:0009234">
    <property type="term" value="P:menaquinone biosynthetic process"/>
    <property type="evidence" value="ECO:0007669"/>
    <property type="project" value="UniProtKB-UniRule"/>
</dbReference>
<dbReference type="Proteomes" id="UP000216533">
    <property type="component" value="Unassembled WGS sequence"/>
</dbReference>
<dbReference type="UniPathway" id="UPA00079">
    <property type="reaction ID" value="UER00168"/>
</dbReference>
<dbReference type="GO" id="GO:0046428">
    <property type="term" value="F:1,4-dihydroxy-2-naphthoate polyprenyltransferase activity"/>
    <property type="evidence" value="ECO:0007669"/>
    <property type="project" value="UniProtKB-UniRule"/>
</dbReference>
<comment type="catalytic activity">
    <reaction evidence="8">
        <text>an all-trans-polyprenyl diphosphate + 1,4-dihydroxy-2-naphthoate + H(+) = a 2-demethylmenaquinol + CO2 + diphosphate</text>
        <dbReference type="Rhea" id="RHEA:26478"/>
        <dbReference type="Rhea" id="RHEA-COMP:9563"/>
        <dbReference type="Rhea" id="RHEA-COMP:9564"/>
        <dbReference type="ChEBI" id="CHEBI:11173"/>
        <dbReference type="ChEBI" id="CHEBI:15378"/>
        <dbReference type="ChEBI" id="CHEBI:16526"/>
        <dbReference type="ChEBI" id="CHEBI:33019"/>
        <dbReference type="ChEBI" id="CHEBI:55437"/>
        <dbReference type="ChEBI" id="CHEBI:58914"/>
        <dbReference type="EC" id="2.5.1.74"/>
    </reaction>
</comment>
<dbReference type="PANTHER" id="PTHR13929:SF0">
    <property type="entry name" value="UBIA PRENYLTRANSFERASE DOMAIN-CONTAINING PROTEIN 1"/>
    <property type="match status" value="1"/>
</dbReference>
<comment type="caution">
    <text evidence="10">The sequence shown here is derived from an EMBL/GenBank/DDBJ whole genome shotgun (WGS) entry which is preliminary data.</text>
</comment>
<dbReference type="GO" id="GO:0042371">
    <property type="term" value="P:vitamin K biosynthetic process"/>
    <property type="evidence" value="ECO:0007669"/>
    <property type="project" value="TreeGrafter"/>
</dbReference>
<evidence type="ECO:0000256" key="2">
    <source>
        <dbReference type="ARBA" id="ARBA00022428"/>
    </source>
</evidence>
<feature type="transmembrane region" description="Helical" evidence="8">
    <location>
        <begin position="279"/>
        <end position="301"/>
    </location>
</feature>
<protein>
    <recommendedName>
        <fullName evidence="8 9">1,4-dihydroxy-2-naphthoate octaprenyltransferase</fullName>
        <shortName evidence="8">DHNA-octaprenyltransferase</shortName>
        <ecNumber evidence="8 9">2.5.1.74</ecNumber>
    </recommendedName>
</protein>
<feature type="transmembrane region" description="Helical" evidence="8">
    <location>
        <begin position="97"/>
        <end position="117"/>
    </location>
</feature>
<keyword evidence="7 8" id="KW-0472">Membrane</keyword>
<proteinExistence type="inferred from homology"/>
<dbReference type="PIRSF" id="PIRSF005355">
    <property type="entry name" value="UBIAD1"/>
    <property type="match status" value="1"/>
</dbReference>
<dbReference type="InterPro" id="IPR004657">
    <property type="entry name" value="MenA"/>
</dbReference>
<keyword evidence="3 8" id="KW-1003">Cell membrane</keyword>
<feature type="transmembrane region" description="Helical" evidence="8">
    <location>
        <begin position="247"/>
        <end position="267"/>
    </location>
</feature>
<reference evidence="10 11" key="1">
    <citation type="submission" date="2017-07" db="EMBL/GenBank/DDBJ databases">
        <title>Draft whole genome sequences of clinical Proprionibacteriaceae strains.</title>
        <authorList>
            <person name="Bernier A.-M."/>
            <person name="Bernard K."/>
            <person name="Domingo M.-C."/>
        </authorList>
    </citation>
    <scope>NUCLEOTIDE SEQUENCE [LARGE SCALE GENOMIC DNA]</scope>
    <source>
        <strain evidence="10 11">NML 160184</strain>
    </source>
</reference>
<gene>
    <name evidence="8" type="primary">menA</name>
    <name evidence="10" type="ORF">CGZ92_07045</name>
</gene>
<comment type="subcellular location">
    <subcellularLocation>
        <location evidence="8">Cell membrane</location>
        <topology evidence="8">Multi-pass membrane protein</topology>
    </subcellularLocation>
    <subcellularLocation>
        <location evidence="1">Membrane</location>
        <topology evidence="1">Multi-pass membrane protein</topology>
    </subcellularLocation>
</comment>
<dbReference type="HAMAP" id="MF_01937">
    <property type="entry name" value="MenA_1"/>
    <property type="match status" value="1"/>
</dbReference>
<feature type="transmembrane region" description="Helical" evidence="8">
    <location>
        <begin position="123"/>
        <end position="142"/>
    </location>
</feature>
<feature type="transmembrane region" description="Helical" evidence="8">
    <location>
        <begin position="179"/>
        <end position="200"/>
    </location>
</feature>
<accession>A0A255ED63</accession>
<dbReference type="GO" id="GO:0005886">
    <property type="term" value="C:plasma membrane"/>
    <property type="evidence" value="ECO:0007669"/>
    <property type="project" value="UniProtKB-SubCell"/>
</dbReference>
<keyword evidence="4 8" id="KW-0808">Transferase</keyword>
<evidence type="ECO:0000256" key="5">
    <source>
        <dbReference type="ARBA" id="ARBA00022692"/>
    </source>
</evidence>
<dbReference type="InterPro" id="IPR026046">
    <property type="entry name" value="UBIAD1"/>
</dbReference>
<dbReference type="EC" id="2.5.1.74" evidence="8 9"/>
<feature type="transmembrane region" description="Helical" evidence="8">
    <location>
        <begin position="154"/>
        <end position="173"/>
    </location>
</feature>
<evidence type="ECO:0000313" key="11">
    <source>
        <dbReference type="Proteomes" id="UP000216533"/>
    </source>
</evidence>
<evidence type="ECO:0000256" key="9">
    <source>
        <dbReference type="NCBIfam" id="TIGR00751"/>
    </source>
</evidence>
<dbReference type="PANTHER" id="PTHR13929">
    <property type="entry name" value="1,4-DIHYDROXY-2-NAPHTHOATE OCTAPRENYLTRANSFERASE"/>
    <property type="match status" value="1"/>
</dbReference>
<comment type="similarity">
    <text evidence="8">Belongs to the MenA family. Type 1 subfamily.</text>
</comment>
<dbReference type="NCBIfam" id="TIGR00751">
    <property type="entry name" value="menA"/>
    <property type="match status" value="1"/>
</dbReference>
<organism evidence="10 11">
    <name type="scientific">Parenemella sanctibonifatiensis</name>
    <dbReference type="NCBI Taxonomy" id="2016505"/>
    <lineage>
        <taxon>Bacteria</taxon>
        <taxon>Bacillati</taxon>
        <taxon>Actinomycetota</taxon>
        <taxon>Actinomycetes</taxon>
        <taxon>Propionibacteriales</taxon>
        <taxon>Propionibacteriaceae</taxon>
        <taxon>Parenemella</taxon>
    </lineage>
</organism>
<evidence type="ECO:0000256" key="8">
    <source>
        <dbReference type="HAMAP-Rule" id="MF_01937"/>
    </source>
</evidence>
<sequence>MSDGTAPSRTASVSDWVEGARPRTLPAAFSPVAAGTAVALAIDGFDWLHALLALLVAVALQVGVNFANDYSDGIRGTDEDRVGPMRLVGSGRARPRAVLTAAMVCFGIGAAAGLALVVLTAQWWMLAVGVAALLAAWFYTGGKHPYGYYGLGELFVFVFFGLVAVVGTTWVQALAAPPAAWTAAVGIGALACSILVTNNLRDLAGDREAGKRTLAVRLGRSGTKALFVGLVAAAVIAAVLTAVFTTWWALLALVSLVFLVGPVLRVLDDNSAPGDLIKVLKLVGIGELVYAVGLLAGVLIARL</sequence>
<dbReference type="AlphaFoldDB" id="A0A255ED63"/>
<feature type="transmembrane region" description="Helical" evidence="8">
    <location>
        <begin position="221"/>
        <end position="241"/>
    </location>
</feature>
<evidence type="ECO:0000256" key="6">
    <source>
        <dbReference type="ARBA" id="ARBA00022989"/>
    </source>
</evidence>
<keyword evidence="5 8" id="KW-0812">Transmembrane</keyword>
<keyword evidence="6 8" id="KW-1133">Transmembrane helix</keyword>
<comment type="function">
    <text evidence="8">Conversion of 1,4-dihydroxy-2-naphthoate (DHNA) to demethylmenaquinone (DMK).</text>
</comment>
<dbReference type="CDD" id="cd13962">
    <property type="entry name" value="PT_UbiA_UBIAD1"/>
    <property type="match status" value="1"/>
</dbReference>
<evidence type="ECO:0000256" key="1">
    <source>
        <dbReference type="ARBA" id="ARBA00004141"/>
    </source>
</evidence>
<dbReference type="RefSeq" id="WP_094450687.1">
    <property type="nucleotide sequence ID" value="NZ_NMVI01000016.1"/>
</dbReference>
<dbReference type="EMBL" id="NMVI01000016">
    <property type="protein sequence ID" value="OYN87465.1"/>
    <property type="molecule type" value="Genomic_DNA"/>
</dbReference>
<dbReference type="Pfam" id="PF01040">
    <property type="entry name" value="UbiA"/>
    <property type="match status" value="1"/>
</dbReference>
<dbReference type="InterPro" id="IPR000537">
    <property type="entry name" value="UbiA_prenyltransferase"/>
</dbReference>
<dbReference type="InterPro" id="IPR044878">
    <property type="entry name" value="UbiA_sf"/>
</dbReference>
<keyword evidence="2 8" id="KW-0474">Menaquinone biosynthesis</keyword>